<proteinExistence type="inferred from homology"/>
<dbReference type="GO" id="GO:0051225">
    <property type="term" value="P:spindle assembly"/>
    <property type="evidence" value="ECO:0007669"/>
    <property type="project" value="TreeGrafter"/>
</dbReference>
<evidence type="ECO:0008006" key="5">
    <source>
        <dbReference type="Google" id="ProtNLM"/>
    </source>
</evidence>
<feature type="compositionally biased region" description="Low complexity" evidence="2">
    <location>
        <begin position="327"/>
        <end position="339"/>
    </location>
</feature>
<feature type="compositionally biased region" description="Polar residues" evidence="2">
    <location>
        <begin position="152"/>
        <end position="168"/>
    </location>
</feature>
<evidence type="ECO:0000256" key="2">
    <source>
        <dbReference type="SAM" id="MobiDB-lite"/>
    </source>
</evidence>
<organism evidence="3 4">
    <name type="scientific">Salix dunnii</name>
    <dbReference type="NCBI Taxonomy" id="1413687"/>
    <lineage>
        <taxon>Eukaryota</taxon>
        <taxon>Viridiplantae</taxon>
        <taxon>Streptophyta</taxon>
        <taxon>Embryophyta</taxon>
        <taxon>Tracheophyta</taxon>
        <taxon>Spermatophyta</taxon>
        <taxon>Magnoliopsida</taxon>
        <taxon>eudicotyledons</taxon>
        <taxon>Gunneridae</taxon>
        <taxon>Pentapetalae</taxon>
        <taxon>rosids</taxon>
        <taxon>fabids</taxon>
        <taxon>Malpighiales</taxon>
        <taxon>Salicaceae</taxon>
        <taxon>Saliceae</taxon>
        <taxon>Salix</taxon>
    </lineage>
</organism>
<feature type="region of interest" description="Disordered" evidence="2">
    <location>
        <begin position="1"/>
        <end position="106"/>
    </location>
</feature>
<dbReference type="GO" id="GO:0005737">
    <property type="term" value="C:cytoplasm"/>
    <property type="evidence" value="ECO:0007669"/>
    <property type="project" value="TreeGrafter"/>
</dbReference>
<feature type="region of interest" description="Disordered" evidence="2">
    <location>
        <begin position="149"/>
        <end position="209"/>
    </location>
</feature>
<reference evidence="3 4" key="1">
    <citation type="submission" date="2020-10" db="EMBL/GenBank/DDBJ databases">
        <title>Plant Genome Project.</title>
        <authorList>
            <person name="Zhang R.-G."/>
        </authorList>
    </citation>
    <scope>NUCLEOTIDE SEQUENCE [LARGE SCALE GENOMIC DNA]</scope>
    <source>
        <strain evidence="3">FAFU-HL-1</strain>
        <tissue evidence="3">Leaf</tissue>
    </source>
</reference>
<evidence type="ECO:0000256" key="1">
    <source>
        <dbReference type="ARBA" id="ARBA00010016"/>
    </source>
</evidence>
<dbReference type="PANTHER" id="PTHR31807">
    <property type="entry name" value="AUGMIN FAMILY MEMBER"/>
    <property type="match status" value="1"/>
</dbReference>
<feature type="compositionally biased region" description="Low complexity" evidence="2">
    <location>
        <begin position="348"/>
        <end position="373"/>
    </location>
</feature>
<keyword evidence="4" id="KW-1185">Reference proteome</keyword>
<gene>
    <name evidence="3" type="ORF">SADUNF_Sadunf06G0142100</name>
</gene>
<evidence type="ECO:0000313" key="3">
    <source>
        <dbReference type="EMBL" id="KAF9680635.1"/>
    </source>
</evidence>
<dbReference type="OrthoDB" id="1924320at2759"/>
<sequence>MDVCELEKHTAVLDKPRPPLVSAERNSNAAAAVRRPRTREVSSRYKSPSPTTSSVARRFPSPSLARTLSAPSQVLPKRSQSAERRRPSFPPSPPNPSTPVQDSSVDVQFPSRRLSTGGRLQESLWPSTMRSLSVSFQSDSISIPVSKKEKTVNNVTYDRTLRPSSNVVHKQAETPAGSRKPTPERKRSPLKGKNSQDQSENAKPVDGIHSRLIDQHRWPSRIGGKVSSNTSSNRSVDLTDKSVKTLSTPVGIGLSSLRRTPTPDSVIKPLQNSASDTAKLSLEEIGIVSEVNSVGDKLQRITGVQKLVATSLSDKIALVTPAARSQSLPSPGSRPASPSRTCISRGGSPARTRPSTPPTGVSPSRIRPSSVSSQVNNSTSVLSFIADFKRGKKGASYIEDAHQIRLLYNRCLQWRFANARAGAVLYIQKVTAERTLYNVWDTTLALWDSVIRKRINLQQLKLELKLNAVLTDQIAYLDDWALLEKDHIDSLSGAVEDLEASTLRLPMTGGAKADIESLKVAICSAVDVMQAMGSSICSLLPRVEEMNALVYELAIVAAQEKAKLDQCEALLASTTAMQVEEYSVRTHRIQMKEALEKQQPPLMAMKTPSWP</sequence>
<comment type="similarity">
    <text evidence="1">Belongs to the QWRF family.</text>
</comment>
<dbReference type="AlphaFoldDB" id="A0A835K4P4"/>
<dbReference type="InterPro" id="IPR007573">
    <property type="entry name" value="QWRF"/>
</dbReference>
<feature type="compositionally biased region" description="Pro residues" evidence="2">
    <location>
        <begin position="88"/>
        <end position="97"/>
    </location>
</feature>
<dbReference type="Proteomes" id="UP000657918">
    <property type="component" value="Unassembled WGS sequence"/>
</dbReference>
<dbReference type="Pfam" id="PF04484">
    <property type="entry name" value="QWRF"/>
    <property type="match status" value="1"/>
</dbReference>
<protein>
    <recommendedName>
        <fullName evidence="5">AUGMIN subunit 8</fullName>
    </recommendedName>
</protein>
<name>A0A835K4P4_9ROSI</name>
<dbReference type="GO" id="GO:0008017">
    <property type="term" value="F:microtubule binding"/>
    <property type="evidence" value="ECO:0007669"/>
    <property type="project" value="TreeGrafter"/>
</dbReference>
<accession>A0A835K4P4</accession>
<feature type="compositionally biased region" description="Polar residues" evidence="2">
    <location>
        <begin position="44"/>
        <end position="55"/>
    </location>
</feature>
<dbReference type="GO" id="GO:0005880">
    <property type="term" value="C:nuclear microtubule"/>
    <property type="evidence" value="ECO:0007669"/>
    <property type="project" value="TreeGrafter"/>
</dbReference>
<feature type="compositionally biased region" description="Basic and acidic residues" evidence="2">
    <location>
        <begin position="1"/>
        <end position="17"/>
    </location>
</feature>
<evidence type="ECO:0000313" key="4">
    <source>
        <dbReference type="Proteomes" id="UP000657918"/>
    </source>
</evidence>
<comment type="caution">
    <text evidence="3">The sequence shown here is derived from an EMBL/GenBank/DDBJ whole genome shotgun (WGS) entry which is preliminary data.</text>
</comment>
<feature type="region of interest" description="Disordered" evidence="2">
    <location>
        <begin position="322"/>
        <end position="373"/>
    </location>
</feature>
<dbReference type="EMBL" id="JADGMS010000006">
    <property type="protein sequence ID" value="KAF9680635.1"/>
    <property type="molecule type" value="Genomic_DNA"/>
</dbReference>
<dbReference type="PANTHER" id="PTHR31807:SF37">
    <property type="entry name" value="HAUS AUGMIN-LIKE COMPLEX SUBUNIT 8"/>
    <property type="match status" value="1"/>
</dbReference>